<keyword evidence="2" id="KW-1185">Reference proteome</keyword>
<comment type="caution">
    <text evidence="1">The sequence shown here is derived from an EMBL/GenBank/DDBJ whole genome shotgun (WGS) entry which is preliminary data.</text>
</comment>
<gene>
    <name evidence="1" type="ORF">H8R26_00400</name>
</gene>
<evidence type="ECO:0000313" key="1">
    <source>
        <dbReference type="EMBL" id="MBC5861868.1"/>
    </source>
</evidence>
<dbReference type="Proteomes" id="UP000621670">
    <property type="component" value="Unassembled WGS sequence"/>
</dbReference>
<sequence>MATGRGRIFFRSLNGQRICSYFHRCYSNGAVVFFRSVA</sequence>
<reference evidence="1 2" key="1">
    <citation type="submission" date="2020-08" db="EMBL/GenBank/DDBJ databases">
        <title>Description of novel Flavobacterium F-400 isolate.</title>
        <authorList>
            <person name="Saticioglu I."/>
            <person name="Duman M."/>
            <person name="Altun S."/>
        </authorList>
    </citation>
    <scope>NUCLEOTIDE SEQUENCE [LARGE SCALE GENOMIC DNA]</scope>
    <source>
        <strain evidence="1 2">F-400</strain>
    </source>
</reference>
<evidence type="ECO:0000313" key="2">
    <source>
        <dbReference type="Proteomes" id="UP000621670"/>
    </source>
</evidence>
<accession>A0ABR7JBK8</accession>
<name>A0ABR7JBK8_9FLAO</name>
<dbReference type="EMBL" id="JACRUM010000001">
    <property type="protein sequence ID" value="MBC5861868.1"/>
    <property type="molecule type" value="Genomic_DNA"/>
</dbReference>
<protein>
    <submittedName>
        <fullName evidence="1">DUF1496 domain-containing protein</fullName>
    </submittedName>
</protein>
<proteinExistence type="predicted"/>
<organism evidence="1 2">
    <name type="scientific">Flavobacterium turcicum</name>
    <dbReference type="NCBI Taxonomy" id="2764718"/>
    <lineage>
        <taxon>Bacteria</taxon>
        <taxon>Pseudomonadati</taxon>
        <taxon>Bacteroidota</taxon>
        <taxon>Flavobacteriia</taxon>
        <taxon>Flavobacteriales</taxon>
        <taxon>Flavobacteriaceae</taxon>
        <taxon>Flavobacterium</taxon>
    </lineage>
</organism>